<dbReference type="AlphaFoldDB" id="A0AA36ANH7"/>
<keyword evidence="3" id="KW-1185">Reference proteome</keyword>
<feature type="region of interest" description="Disordered" evidence="1">
    <location>
        <begin position="81"/>
        <end position="115"/>
    </location>
</feature>
<dbReference type="EMBL" id="OX597816">
    <property type="protein sequence ID" value="CAI9719386.1"/>
    <property type="molecule type" value="Genomic_DNA"/>
</dbReference>
<name>A0AA36ANH7_OCTVU</name>
<feature type="compositionally biased region" description="Polar residues" evidence="1">
    <location>
        <begin position="402"/>
        <end position="416"/>
    </location>
</feature>
<feature type="region of interest" description="Disordered" evidence="1">
    <location>
        <begin position="249"/>
        <end position="315"/>
    </location>
</feature>
<evidence type="ECO:0000313" key="2">
    <source>
        <dbReference type="EMBL" id="CAI9719386.1"/>
    </source>
</evidence>
<evidence type="ECO:0000256" key="1">
    <source>
        <dbReference type="SAM" id="MobiDB-lite"/>
    </source>
</evidence>
<gene>
    <name evidence="2" type="ORF">OCTVUL_1B006456</name>
</gene>
<protein>
    <submittedName>
        <fullName evidence="2">Uncharacterized protein</fullName>
    </submittedName>
</protein>
<dbReference type="PANTHER" id="PTHR41142:SF1">
    <property type="entry name" value="SI:DKEY-16J16.4"/>
    <property type="match status" value="1"/>
</dbReference>
<dbReference type="PANTHER" id="PTHR41142">
    <property type="entry name" value="SI:DKEY-16J16.4"/>
    <property type="match status" value="1"/>
</dbReference>
<feature type="compositionally biased region" description="Low complexity" evidence="1">
    <location>
        <begin position="81"/>
        <end position="110"/>
    </location>
</feature>
<feature type="region of interest" description="Disordered" evidence="1">
    <location>
        <begin position="160"/>
        <end position="187"/>
    </location>
</feature>
<accession>A0AA36ANH7</accession>
<organism evidence="2 3">
    <name type="scientific">Octopus vulgaris</name>
    <name type="common">Common octopus</name>
    <dbReference type="NCBI Taxonomy" id="6645"/>
    <lineage>
        <taxon>Eukaryota</taxon>
        <taxon>Metazoa</taxon>
        <taxon>Spiralia</taxon>
        <taxon>Lophotrochozoa</taxon>
        <taxon>Mollusca</taxon>
        <taxon>Cephalopoda</taxon>
        <taxon>Coleoidea</taxon>
        <taxon>Octopodiformes</taxon>
        <taxon>Octopoda</taxon>
        <taxon>Incirrata</taxon>
        <taxon>Octopodidae</taxon>
        <taxon>Octopus</taxon>
    </lineage>
</organism>
<feature type="compositionally biased region" description="Low complexity" evidence="1">
    <location>
        <begin position="562"/>
        <end position="577"/>
    </location>
</feature>
<dbReference type="Proteomes" id="UP001162480">
    <property type="component" value="Chromosome 3"/>
</dbReference>
<feature type="compositionally biased region" description="Polar residues" evidence="1">
    <location>
        <begin position="445"/>
        <end position="464"/>
    </location>
</feature>
<feature type="compositionally biased region" description="Polar residues" evidence="1">
    <location>
        <begin position="300"/>
        <end position="315"/>
    </location>
</feature>
<reference evidence="2" key="1">
    <citation type="submission" date="2023-08" db="EMBL/GenBank/DDBJ databases">
        <authorList>
            <person name="Alioto T."/>
            <person name="Alioto T."/>
            <person name="Gomez Garrido J."/>
        </authorList>
    </citation>
    <scope>NUCLEOTIDE SEQUENCE</scope>
</reference>
<sequence>MDKLKHDGTESGTEAEDEKAARLEYRTLSAGNPQSIDGEPKQTVLGPADYDGRYNSLLHITQQQSTRHNSRLPCNSYFQPHQQQQQHLSEQQLLQQQEQQQQQQQQQHQLQRSDYTTTMERSLIIEEDVKMEELQLSEDECQKENQLEQLQPQEIEEQQAMLQPHSHHHNHHHSQEEEQQQQQQYQCDPKRLDVLSSENKIVIPTSSSSLELIEVAPAVSPQPTLNPQAALPSTIHPLSLHKDTQLSISPSLSLNSEGGEQENTHQQQHTPSTAPQQRKQLENNEEGTGSGAAKKLDQEYSVSDNAVETTEPPLNQVTMSTCLNNSVNSETAMNLSNSISISADVSDSNTNTAVAEDLIGPEPISIDRPNELTSLAEEADAAMTTRSPDDINGDQSLPVPLESQSPVSMVTATSPSVVVDQHSSEEELECINQENSHPEKRKWSQMESQSSNSVESNHPKSNVYHSFHPPHHHHNSHHLLQHPLPLHHNSHHQQNHHIPHHHQQQQNNINHNQQQRSSSSSNSGNHGSGGNNNNSNSNNNNNSSSSNNNNNAITSQQHCHNHNNNQHNCSSNSSSNNNNNSILINNSNICNNNNNNNNNNNINSNSNMNNNSNNNSCCFTDSAGSSDEEVKEFMLDPKPILFSSAPPSGIQKVMRSSSANFLVPNGPPLSICAISPRKRHRLNSSSDSLDLENISVIQRPCLDFEKMQKTLMRKHTSHSVSRAKIVKIKTISGNGTSSKCWFDPAVCSFRSISTAYSPLPPVEEPSCAY</sequence>
<evidence type="ECO:0000313" key="3">
    <source>
        <dbReference type="Proteomes" id="UP001162480"/>
    </source>
</evidence>
<feature type="region of interest" description="Disordered" evidence="1">
    <location>
        <begin position="1"/>
        <end position="52"/>
    </location>
</feature>
<feature type="compositionally biased region" description="Polar residues" evidence="1">
    <location>
        <begin position="264"/>
        <end position="278"/>
    </location>
</feature>
<feature type="compositionally biased region" description="Low complexity" evidence="1">
    <location>
        <begin position="504"/>
        <end position="551"/>
    </location>
</feature>
<feature type="compositionally biased region" description="Polar residues" evidence="1">
    <location>
        <begin position="249"/>
        <end position="258"/>
    </location>
</feature>
<feature type="compositionally biased region" description="Basic residues" evidence="1">
    <location>
        <begin position="488"/>
        <end position="503"/>
    </location>
</feature>
<feature type="region of interest" description="Disordered" evidence="1">
    <location>
        <begin position="381"/>
        <end position="577"/>
    </location>
</feature>
<feature type="compositionally biased region" description="Basic residues" evidence="1">
    <location>
        <begin position="468"/>
        <end position="480"/>
    </location>
</feature>
<proteinExistence type="predicted"/>